<keyword evidence="16" id="KW-1185">Reference proteome</keyword>
<dbReference type="InterPro" id="IPR008969">
    <property type="entry name" value="CarboxyPept-like_regulatory"/>
</dbReference>
<evidence type="ECO:0000256" key="11">
    <source>
        <dbReference type="RuleBase" id="RU003357"/>
    </source>
</evidence>
<proteinExistence type="inferred from homology"/>
<evidence type="ECO:0000256" key="8">
    <source>
        <dbReference type="ARBA" id="ARBA00023170"/>
    </source>
</evidence>
<dbReference type="InterPro" id="IPR000531">
    <property type="entry name" value="Beta-barrel_TonB"/>
</dbReference>
<evidence type="ECO:0000256" key="10">
    <source>
        <dbReference type="PROSITE-ProRule" id="PRU01360"/>
    </source>
</evidence>
<dbReference type="AlphaFoldDB" id="A0A6M1SZR0"/>
<feature type="domain" description="TonB-dependent receptor plug" evidence="14">
    <location>
        <begin position="121"/>
        <end position="244"/>
    </location>
</feature>
<keyword evidence="6 11" id="KW-0798">TonB box</keyword>
<dbReference type="EMBL" id="JAALLT010000004">
    <property type="protein sequence ID" value="NGP77888.1"/>
    <property type="molecule type" value="Genomic_DNA"/>
</dbReference>
<evidence type="ECO:0000256" key="4">
    <source>
        <dbReference type="ARBA" id="ARBA00022692"/>
    </source>
</evidence>
<dbReference type="Pfam" id="PF00593">
    <property type="entry name" value="TonB_dep_Rec_b-barrel"/>
    <property type="match status" value="1"/>
</dbReference>
<comment type="caution">
    <text evidence="15">The sequence shown here is derived from an EMBL/GenBank/DDBJ whole genome shotgun (WGS) entry which is preliminary data.</text>
</comment>
<evidence type="ECO:0000259" key="13">
    <source>
        <dbReference type="Pfam" id="PF00593"/>
    </source>
</evidence>
<accession>A0A6M1SZR0</accession>
<dbReference type="InterPro" id="IPR037066">
    <property type="entry name" value="Plug_dom_sf"/>
</dbReference>
<dbReference type="InterPro" id="IPR023996">
    <property type="entry name" value="TonB-dep_OMP_SusC/RagA"/>
</dbReference>
<evidence type="ECO:0000256" key="5">
    <source>
        <dbReference type="ARBA" id="ARBA00022729"/>
    </source>
</evidence>
<evidence type="ECO:0000313" key="16">
    <source>
        <dbReference type="Proteomes" id="UP000473278"/>
    </source>
</evidence>
<keyword evidence="8" id="KW-0675">Receptor</keyword>
<dbReference type="PANTHER" id="PTHR30069">
    <property type="entry name" value="TONB-DEPENDENT OUTER MEMBRANE RECEPTOR"/>
    <property type="match status" value="1"/>
</dbReference>
<evidence type="ECO:0000256" key="2">
    <source>
        <dbReference type="ARBA" id="ARBA00022448"/>
    </source>
</evidence>
<dbReference type="InterPro" id="IPR012910">
    <property type="entry name" value="Plug_dom"/>
</dbReference>
<keyword evidence="4 10" id="KW-0812">Transmembrane</keyword>
<dbReference type="NCBIfam" id="TIGR04056">
    <property type="entry name" value="OMP_RagA_SusC"/>
    <property type="match status" value="1"/>
</dbReference>
<evidence type="ECO:0000256" key="6">
    <source>
        <dbReference type="ARBA" id="ARBA00023077"/>
    </source>
</evidence>
<feature type="domain" description="TonB-dependent receptor-like beta-barrel" evidence="13">
    <location>
        <begin position="446"/>
        <end position="792"/>
    </location>
</feature>
<keyword evidence="2 10" id="KW-0813">Transport</keyword>
<feature type="chain" id="PRO_5027110127" evidence="12">
    <location>
        <begin position="25"/>
        <end position="1072"/>
    </location>
</feature>
<evidence type="ECO:0000313" key="15">
    <source>
        <dbReference type="EMBL" id="NGP77888.1"/>
    </source>
</evidence>
<keyword evidence="5 12" id="KW-0732">Signal</keyword>
<dbReference type="InterPro" id="IPR036942">
    <property type="entry name" value="Beta-barrel_TonB_sf"/>
</dbReference>
<dbReference type="Gene3D" id="2.40.170.20">
    <property type="entry name" value="TonB-dependent receptor, beta-barrel domain"/>
    <property type="match status" value="1"/>
</dbReference>
<evidence type="ECO:0000256" key="7">
    <source>
        <dbReference type="ARBA" id="ARBA00023136"/>
    </source>
</evidence>
<dbReference type="Pfam" id="PF07715">
    <property type="entry name" value="Plug"/>
    <property type="match status" value="1"/>
</dbReference>
<gene>
    <name evidence="15" type="ORF">G3570_14665</name>
</gene>
<keyword evidence="7 10" id="KW-0472">Membrane</keyword>
<name>A0A6M1SZR0_9BACT</name>
<evidence type="ECO:0000256" key="1">
    <source>
        <dbReference type="ARBA" id="ARBA00004571"/>
    </source>
</evidence>
<dbReference type="Gene3D" id="2.60.40.1120">
    <property type="entry name" value="Carboxypeptidase-like, regulatory domain"/>
    <property type="match status" value="1"/>
</dbReference>
<dbReference type="SUPFAM" id="SSF49464">
    <property type="entry name" value="Carboxypeptidase regulatory domain-like"/>
    <property type="match status" value="1"/>
</dbReference>
<keyword evidence="3 10" id="KW-1134">Transmembrane beta strand</keyword>
<dbReference type="Pfam" id="PF13715">
    <property type="entry name" value="CarbopepD_reg_2"/>
    <property type="match status" value="1"/>
</dbReference>
<dbReference type="InterPro" id="IPR039426">
    <property type="entry name" value="TonB-dep_rcpt-like"/>
</dbReference>
<evidence type="ECO:0000259" key="14">
    <source>
        <dbReference type="Pfam" id="PF07715"/>
    </source>
</evidence>
<dbReference type="GO" id="GO:0015344">
    <property type="term" value="F:siderophore uptake transmembrane transporter activity"/>
    <property type="evidence" value="ECO:0007669"/>
    <property type="project" value="TreeGrafter"/>
</dbReference>
<comment type="subcellular location">
    <subcellularLocation>
        <location evidence="1 10">Cell outer membrane</location>
        <topology evidence="1 10">Multi-pass membrane protein</topology>
    </subcellularLocation>
</comment>
<evidence type="ECO:0000256" key="9">
    <source>
        <dbReference type="ARBA" id="ARBA00023237"/>
    </source>
</evidence>
<evidence type="ECO:0000256" key="12">
    <source>
        <dbReference type="SAM" id="SignalP"/>
    </source>
</evidence>
<sequence length="1072" mass="115743">MFKKISYSVIAIFLCLPITLLAQATIEGTVTEARTGEPMPGVNVIIQGTTIGASTNADGRYSIENVDPGTYTLEARFIGFASSTQEVTVNTETVEVNFVLRQSSINLNEVVVTGAGGPVEKKKLGNSIGTIDSEELTTAPISTFSDVLQGREPGLVGLPSGGATGEGSRIRIRGSASLSQSNEPLIYIDGVRVDNGGGFGGLVDNDGGSPSRLDDINPDIIKRVEVLKGAAAATLYGTEASNGVIQIFTKKGAVLDQPQFDIKIQNAAIRYPTNIIEPNTGWATTQGVADNMNDTYGTSLVPYQLHEEAFMEEMFETGYGQSYTASVQGGNPGITYYVSGRWSDENGPFAAEQWPGMPAGTQSRVEDENKKLQFNTNVNIYPSDKLQFRITTGYTDTKHSTWPLNNNTESPTSLALLSKPQLASPTNYSGIVAFATVAEATQLTFDQDVQHFNGSIGTNYQPFEMLALDATFGVDFTNQFSEFNRPFGWNISNFTGTNVEGERTFSDRNNLEITADIKGTLNNTLSEDFESSFIFGTQGFVTRENISSGSAVGFPGPGLTVSEAADQQALDEDILENVNLGVFGQEQIGFQDYLFGTVGARLDANSAFGSDFSVIVYPKASLSFIPTDAPFWGDGDGVISSLLLRTAVGQSGLQPGAFDALTTFTSFSSTSGAGIAPQNLGNPDLKPEISTEWELGMELGMFDGRLGFETTYWNRTVTDALVARQFPVSGGFVNPQLDNIGELSGEGIEISLQGTPISTQDLQINVFANTAYLYEKVESLGGAPPIKVSGSYTRHRNFITEGYAPGAHFGAKLMDVQDGFLPVDLNGDGQPDSEQELLSLLAGSTSEFTTAWFSNLPSSTSNVLIVDEDGDGDFYDHYLGKPTPDFSGAFGTGIDYKQFSLNALFEYQFGNYYVNNLGEAFRSANPAIGRNTPETARVDRDYATGGVDSNYQPQNDPEVRLNALKDWVNNYLGLAPFQGLNWVQQADFLRFRELSLTYRVSREKLTPLGIRNLSFTASGRNLALWTKFDGDPEVNEVGRGAGNSLDQNFLSGVSTLGVPIPRRFIFTVNLGF</sequence>
<dbReference type="RefSeq" id="WP_165143583.1">
    <property type="nucleotide sequence ID" value="NZ_JAALLT010000004.1"/>
</dbReference>
<dbReference type="SUPFAM" id="SSF56935">
    <property type="entry name" value="Porins"/>
    <property type="match status" value="1"/>
</dbReference>
<feature type="signal peptide" evidence="12">
    <location>
        <begin position="1"/>
        <end position="24"/>
    </location>
</feature>
<dbReference type="PANTHER" id="PTHR30069:SF29">
    <property type="entry name" value="HEMOGLOBIN AND HEMOGLOBIN-HAPTOGLOBIN-BINDING PROTEIN 1-RELATED"/>
    <property type="match status" value="1"/>
</dbReference>
<organism evidence="15 16">
    <name type="scientific">Halalkalibaculum roseum</name>
    <dbReference type="NCBI Taxonomy" id="2709311"/>
    <lineage>
        <taxon>Bacteria</taxon>
        <taxon>Pseudomonadati</taxon>
        <taxon>Balneolota</taxon>
        <taxon>Balneolia</taxon>
        <taxon>Balneolales</taxon>
        <taxon>Balneolaceae</taxon>
        <taxon>Halalkalibaculum</taxon>
    </lineage>
</organism>
<dbReference type="GO" id="GO:0009279">
    <property type="term" value="C:cell outer membrane"/>
    <property type="evidence" value="ECO:0007669"/>
    <property type="project" value="UniProtKB-SubCell"/>
</dbReference>
<comment type="similarity">
    <text evidence="10 11">Belongs to the TonB-dependent receptor family.</text>
</comment>
<dbReference type="Gene3D" id="2.170.130.10">
    <property type="entry name" value="TonB-dependent receptor, plug domain"/>
    <property type="match status" value="1"/>
</dbReference>
<dbReference type="PROSITE" id="PS52016">
    <property type="entry name" value="TONB_DEPENDENT_REC_3"/>
    <property type="match status" value="1"/>
</dbReference>
<protein>
    <submittedName>
        <fullName evidence="15">SusC/RagA family TonB-linked outer membrane protein</fullName>
    </submittedName>
</protein>
<evidence type="ECO:0000256" key="3">
    <source>
        <dbReference type="ARBA" id="ARBA00022452"/>
    </source>
</evidence>
<reference evidence="15 16" key="1">
    <citation type="submission" date="2020-02" db="EMBL/GenBank/DDBJ databases">
        <title>Balneolaceae bacterium YR4-1, complete genome.</title>
        <authorList>
            <person name="Li Y."/>
            <person name="Wu S."/>
        </authorList>
    </citation>
    <scope>NUCLEOTIDE SEQUENCE [LARGE SCALE GENOMIC DNA]</scope>
    <source>
        <strain evidence="15 16">YR4-1</strain>
    </source>
</reference>
<keyword evidence="9 10" id="KW-0998">Cell outer membrane</keyword>
<dbReference type="GO" id="GO:0044718">
    <property type="term" value="P:siderophore transmembrane transport"/>
    <property type="evidence" value="ECO:0007669"/>
    <property type="project" value="TreeGrafter"/>
</dbReference>
<dbReference type="Proteomes" id="UP000473278">
    <property type="component" value="Unassembled WGS sequence"/>
</dbReference>